<dbReference type="Proteomes" id="UP001218579">
    <property type="component" value="Unassembled WGS sequence"/>
</dbReference>
<sequence>MIETLAHAFKLRFFAEILDECARLKERDGARPDEVAEDKQRAAKLRRQAFKIEETGHM</sequence>
<dbReference type="EMBL" id="JAQQKV010000001">
    <property type="protein sequence ID" value="MDC7675566.1"/>
    <property type="molecule type" value="Genomic_DNA"/>
</dbReference>
<proteinExistence type="predicted"/>
<comment type="caution">
    <text evidence="1">The sequence shown here is derived from an EMBL/GenBank/DDBJ whole genome shotgun (WGS) entry which is preliminary data.</text>
</comment>
<keyword evidence="2" id="KW-1185">Reference proteome</keyword>
<protein>
    <submittedName>
        <fullName evidence="1">Uncharacterized protein</fullName>
    </submittedName>
</protein>
<gene>
    <name evidence="1" type="ORF">PQU98_05470</name>
</gene>
<dbReference type="RefSeq" id="WP_272743884.1">
    <property type="nucleotide sequence ID" value="NZ_JAQQKV010000001.1"/>
</dbReference>
<evidence type="ECO:0000313" key="2">
    <source>
        <dbReference type="Proteomes" id="UP001218579"/>
    </source>
</evidence>
<name>A0ABT5HHG9_9CAUL</name>
<evidence type="ECO:0000313" key="1">
    <source>
        <dbReference type="EMBL" id="MDC7675566.1"/>
    </source>
</evidence>
<organism evidence="1 2">
    <name type="scientific">Asticcacaulis machinosus</name>
    <dbReference type="NCBI Taxonomy" id="2984211"/>
    <lineage>
        <taxon>Bacteria</taxon>
        <taxon>Pseudomonadati</taxon>
        <taxon>Pseudomonadota</taxon>
        <taxon>Alphaproteobacteria</taxon>
        <taxon>Caulobacterales</taxon>
        <taxon>Caulobacteraceae</taxon>
        <taxon>Asticcacaulis</taxon>
    </lineage>
</organism>
<reference evidence="1 2" key="1">
    <citation type="submission" date="2023-01" db="EMBL/GenBank/DDBJ databases">
        <title>Novel species of the genus Asticcacaulis isolated from rivers.</title>
        <authorList>
            <person name="Lu H."/>
        </authorList>
    </citation>
    <scope>NUCLEOTIDE SEQUENCE [LARGE SCALE GENOMIC DNA]</scope>
    <source>
        <strain evidence="1 2">LKC15W</strain>
    </source>
</reference>
<accession>A0ABT5HHG9</accession>